<keyword evidence="4" id="KW-0418">Kinase</keyword>
<evidence type="ECO:0000256" key="2">
    <source>
        <dbReference type="ARBA" id="ARBA00022679"/>
    </source>
</evidence>
<keyword evidence="1" id="KW-0597">Phosphoprotein</keyword>
<name>X1LEI4_9ZZZZ</name>
<dbReference type="PRINTS" id="PR00344">
    <property type="entry name" value="BCTRLSENSOR"/>
</dbReference>
<dbReference type="PANTHER" id="PTHR43065:SF10">
    <property type="entry name" value="PEROXIDE STRESS-ACTIVATED HISTIDINE KINASE MAK3"/>
    <property type="match status" value="1"/>
</dbReference>
<keyword evidence="6" id="KW-0902">Two-component regulatory system</keyword>
<dbReference type="InterPro" id="IPR036890">
    <property type="entry name" value="HATPase_C_sf"/>
</dbReference>
<dbReference type="Gene3D" id="3.30.565.10">
    <property type="entry name" value="Histidine kinase-like ATPase, C-terminal domain"/>
    <property type="match status" value="1"/>
</dbReference>
<dbReference type="GO" id="GO:0000160">
    <property type="term" value="P:phosphorelay signal transduction system"/>
    <property type="evidence" value="ECO:0007669"/>
    <property type="project" value="UniProtKB-KW"/>
</dbReference>
<evidence type="ECO:0000256" key="6">
    <source>
        <dbReference type="ARBA" id="ARBA00023012"/>
    </source>
</evidence>
<dbReference type="InterPro" id="IPR003594">
    <property type="entry name" value="HATPase_dom"/>
</dbReference>
<evidence type="ECO:0000256" key="5">
    <source>
        <dbReference type="ARBA" id="ARBA00022840"/>
    </source>
</evidence>
<keyword evidence="2" id="KW-0808">Transferase</keyword>
<proteinExistence type="predicted"/>
<protein>
    <recommendedName>
        <fullName evidence="7">Histidine kinase domain-containing protein</fullName>
    </recommendedName>
</protein>
<dbReference type="PROSITE" id="PS50109">
    <property type="entry name" value="HIS_KIN"/>
    <property type="match status" value="1"/>
</dbReference>
<dbReference type="SUPFAM" id="SSF55874">
    <property type="entry name" value="ATPase domain of HSP90 chaperone/DNA topoisomerase II/histidine kinase"/>
    <property type="match status" value="1"/>
</dbReference>
<sequence length="184" mass="21062">MRELSLHILDAVQNSIEADANRIYVKIREDFDRDKLIIEIEDNGKGMTPEFLKEVLDPFKTTRKTRHVGLGLPLFSAAAKNCNGDFKITSKKDKGTKITATFQYSHINRAPLGDMVGTIVAILCSDKEIDLFYHHQVDNKKFEFNTQKIKKILGNIPLANINVIKWLKSYLKYNFKELYKNGGV</sequence>
<evidence type="ECO:0000313" key="8">
    <source>
        <dbReference type="EMBL" id="GAI04261.1"/>
    </source>
</evidence>
<dbReference type="SMART" id="SM00387">
    <property type="entry name" value="HATPase_c"/>
    <property type="match status" value="1"/>
</dbReference>
<organism evidence="8">
    <name type="scientific">marine sediment metagenome</name>
    <dbReference type="NCBI Taxonomy" id="412755"/>
    <lineage>
        <taxon>unclassified sequences</taxon>
        <taxon>metagenomes</taxon>
        <taxon>ecological metagenomes</taxon>
    </lineage>
</organism>
<evidence type="ECO:0000259" key="7">
    <source>
        <dbReference type="PROSITE" id="PS50109"/>
    </source>
</evidence>
<accession>X1LEI4</accession>
<dbReference type="InterPro" id="IPR005467">
    <property type="entry name" value="His_kinase_dom"/>
</dbReference>
<dbReference type="PANTHER" id="PTHR43065">
    <property type="entry name" value="SENSOR HISTIDINE KINASE"/>
    <property type="match status" value="1"/>
</dbReference>
<dbReference type="InterPro" id="IPR004358">
    <property type="entry name" value="Sig_transdc_His_kin-like_C"/>
</dbReference>
<keyword evidence="5" id="KW-0067">ATP-binding</keyword>
<dbReference type="Pfam" id="PF02518">
    <property type="entry name" value="HATPase_c"/>
    <property type="match status" value="1"/>
</dbReference>
<evidence type="ECO:0000256" key="3">
    <source>
        <dbReference type="ARBA" id="ARBA00022741"/>
    </source>
</evidence>
<reference evidence="8" key="1">
    <citation type="journal article" date="2014" name="Front. Microbiol.">
        <title>High frequency of phylogenetically diverse reductive dehalogenase-homologous genes in deep subseafloor sedimentary metagenomes.</title>
        <authorList>
            <person name="Kawai M."/>
            <person name="Futagami T."/>
            <person name="Toyoda A."/>
            <person name="Takaki Y."/>
            <person name="Nishi S."/>
            <person name="Hori S."/>
            <person name="Arai W."/>
            <person name="Tsubouchi T."/>
            <person name="Morono Y."/>
            <person name="Uchiyama I."/>
            <person name="Ito T."/>
            <person name="Fujiyama A."/>
            <person name="Inagaki F."/>
            <person name="Takami H."/>
        </authorList>
    </citation>
    <scope>NUCLEOTIDE SEQUENCE</scope>
    <source>
        <strain evidence="8">Expedition CK06-06</strain>
    </source>
</reference>
<keyword evidence="3" id="KW-0547">Nucleotide-binding</keyword>
<dbReference type="GO" id="GO:0005524">
    <property type="term" value="F:ATP binding"/>
    <property type="evidence" value="ECO:0007669"/>
    <property type="project" value="UniProtKB-KW"/>
</dbReference>
<dbReference type="AlphaFoldDB" id="X1LEI4"/>
<feature type="domain" description="Histidine kinase" evidence="7">
    <location>
        <begin position="1"/>
        <end position="106"/>
    </location>
</feature>
<comment type="caution">
    <text evidence="8">The sequence shown here is derived from an EMBL/GenBank/DDBJ whole genome shotgun (WGS) entry which is preliminary data.</text>
</comment>
<dbReference type="GO" id="GO:0016301">
    <property type="term" value="F:kinase activity"/>
    <property type="evidence" value="ECO:0007669"/>
    <property type="project" value="UniProtKB-KW"/>
</dbReference>
<evidence type="ECO:0000256" key="4">
    <source>
        <dbReference type="ARBA" id="ARBA00022777"/>
    </source>
</evidence>
<dbReference type="EMBL" id="BARV01005846">
    <property type="protein sequence ID" value="GAI04261.1"/>
    <property type="molecule type" value="Genomic_DNA"/>
</dbReference>
<evidence type="ECO:0000256" key="1">
    <source>
        <dbReference type="ARBA" id="ARBA00022553"/>
    </source>
</evidence>
<gene>
    <name evidence="8" type="ORF">S06H3_11889</name>
</gene>